<organism evidence="1 2">
    <name type="scientific">Listeria ivanovii</name>
    <dbReference type="NCBI Taxonomy" id="1638"/>
    <lineage>
        <taxon>Bacteria</taxon>
        <taxon>Bacillati</taxon>
        <taxon>Bacillota</taxon>
        <taxon>Bacilli</taxon>
        <taxon>Bacillales</taxon>
        <taxon>Listeriaceae</taxon>
        <taxon>Listeria</taxon>
    </lineage>
</organism>
<comment type="caution">
    <text evidence="1">The sequence shown here is derived from an EMBL/GenBank/DDBJ whole genome shotgun (WGS) entry which is preliminary data.</text>
</comment>
<protein>
    <submittedName>
        <fullName evidence="1">Uncharacterized protein</fullName>
    </submittedName>
</protein>
<name>A0AAX2DMP0_LISIV</name>
<dbReference type="Proteomes" id="UP000183610">
    <property type="component" value="Unassembled WGS sequence"/>
</dbReference>
<gene>
    <name evidence="1" type="ORF">SAMN05421782_10380</name>
</gene>
<evidence type="ECO:0000313" key="2">
    <source>
        <dbReference type="Proteomes" id="UP000183610"/>
    </source>
</evidence>
<reference evidence="1 2" key="1">
    <citation type="submission" date="2016-10" db="EMBL/GenBank/DDBJ databases">
        <authorList>
            <person name="Varghese N."/>
            <person name="Submissions S."/>
        </authorList>
    </citation>
    <scope>NUCLEOTIDE SEQUENCE [LARGE SCALE GENOMIC DNA]</scope>
    <source>
        <strain evidence="1 2">ATCC 49954</strain>
    </source>
</reference>
<dbReference type="AlphaFoldDB" id="A0AAX2DMP0"/>
<accession>A0AAX2DMP0</accession>
<proteinExistence type="predicted"/>
<sequence>MDELKLDEAISKVIVDGTLKGYLQYLEERKSKKESMSVSGAYA</sequence>
<dbReference type="RefSeq" id="WP_003718976.1">
    <property type="nucleotide sequence ID" value="NZ_FNMX01000003.1"/>
</dbReference>
<dbReference type="EMBL" id="FNMX01000003">
    <property type="protein sequence ID" value="SDW39879.1"/>
    <property type="molecule type" value="Genomic_DNA"/>
</dbReference>
<evidence type="ECO:0000313" key="1">
    <source>
        <dbReference type="EMBL" id="SDW39879.1"/>
    </source>
</evidence>